<keyword evidence="1 9" id="KW-0808">Transferase</keyword>
<proteinExistence type="inferred from homology"/>
<feature type="binding site" evidence="9">
    <location>
        <position position="313"/>
    </location>
    <ligand>
        <name>K(+)</name>
        <dbReference type="ChEBI" id="CHEBI:29103"/>
    </ligand>
</feature>
<comment type="pathway">
    <text evidence="9">Carbohydrate metabolism; D-ribose degradation; D-ribose 5-phosphate from beta-D-ribopyranose: step 2/2.</text>
</comment>
<organism evidence="11 12">
    <name type="scientific">Naumovozyma castellii</name>
    <name type="common">Yeast</name>
    <name type="synonym">Saccharomyces castellii</name>
    <dbReference type="NCBI Taxonomy" id="27288"/>
    <lineage>
        <taxon>Eukaryota</taxon>
        <taxon>Fungi</taxon>
        <taxon>Dikarya</taxon>
        <taxon>Ascomycota</taxon>
        <taxon>Saccharomycotina</taxon>
        <taxon>Saccharomycetes</taxon>
        <taxon>Saccharomycetales</taxon>
        <taxon>Saccharomycetaceae</taxon>
        <taxon>Naumovozyma</taxon>
    </lineage>
</organism>
<dbReference type="InterPro" id="IPR011611">
    <property type="entry name" value="PfkB_dom"/>
</dbReference>
<keyword evidence="12" id="KW-1185">Reference proteome</keyword>
<dbReference type="GO" id="GO:0005634">
    <property type="term" value="C:nucleus"/>
    <property type="evidence" value="ECO:0007669"/>
    <property type="project" value="UniProtKB-SubCell"/>
</dbReference>
<dbReference type="KEGG" id="ncs:NCAS_0B08520"/>
<dbReference type="PRINTS" id="PR00990">
    <property type="entry name" value="RIBOKINASE"/>
</dbReference>
<feature type="binding site" evidence="9">
    <location>
        <begin position="38"/>
        <end position="42"/>
    </location>
    <ligand>
        <name>substrate</name>
    </ligand>
</feature>
<reference key="2">
    <citation type="submission" date="2011-08" db="EMBL/GenBank/DDBJ databases">
        <title>Genome sequence of Naumovozyma castellii.</title>
        <authorList>
            <person name="Gordon J.L."/>
            <person name="Armisen D."/>
            <person name="Proux-Wera E."/>
            <person name="OhEigeartaigh S.S."/>
            <person name="Byrne K.P."/>
            <person name="Wolfe K.H."/>
        </authorList>
    </citation>
    <scope>NUCLEOTIDE SEQUENCE</scope>
    <source>
        <strain>Type strain:CBS 4309</strain>
    </source>
</reference>
<comment type="catalytic activity">
    <reaction evidence="9">
        <text>D-ribose + ATP = D-ribose 5-phosphate + ADP + H(+)</text>
        <dbReference type="Rhea" id="RHEA:13697"/>
        <dbReference type="ChEBI" id="CHEBI:15378"/>
        <dbReference type="ChEBI" id="CHEBI:30616"/>
        <dbReference type="ChEBI" id="CHEBI:47013"/>
        <dbReference type="ChEBI" id="CHEBI:78346"/>
        <dbReference type="ChEBI" id="CHEBI:456216"/>
        <dbReference type="EC" id="2.7.1.15"/>
    </reaction>
</comment>
<evidence type="ECO:0000256" key="6">
    <source>
        <dbReference type="ARBA" id="ARBA00022842"/>
    </source>
</evidence>
<evidence type="ECO:0000256" key="7">
    <source>
        <dbReference type="ARBA" id="ARBA00022958"/>
    </source>
</evidence>
<dbReference type="EMBL" id="HE576753">
    <property type="protein sequence ID" value="CCC68936.1"/>
    <property type="molecule type" value="Genomic_DNA"/>
</dbReference>
<evidence type="ECO:0000259" key="10">
    <source>
        <dbReference type="Pfam" id="PF00294"/>
    </source>
</evidence>
<dbReference type="UniPathway" id="UPA00916">
    <property type="reaction ID" value="UER00889"/>
</dbReference>
<feature type="binding site" evidence="9">
    <location>
        <begin position="10"/>
        <end position="12"/>
    </location>
    <ligand>
        <name>substrate</name>
    </ligand>
</feature>
<gene>
    <name evidence="11" type="primary">NCAS0B08520</name>
    <name evidence="9" type="synonym">RBK1</name>
    <name evidence="11" type="ordered locus">NCAS_0B08520</name>
</gene>
<reference evidence="11 12" key="1">
    <citation type="journal article" date="2011" name="Proc. Natl. Acad. Sci. U.S.A.">
        <title>Evolutionary erosion of yeast sex chromosomes by mating-type switching accidents.</title>
        <authorList>
            <person name="Gordon J.L."/>
            <person name="Armisen D."/>
            <person name="Proux-Wera E."/>
            <person name="Oheigeartaigh S.S."/>
            <person name="Byrne K.P."/>
            <person name="Wolfe K.H."/>
        </authorList>
    </citation>
    <scope>NUCLEOTIDE SEQUENCE [LARGE SCALE GENOMIC DNA]</scope>
    <source>
        <strain evidence="12">ATCC 76901 / BCRC 22586 / CBS 4309 / NBRC 1992 / NRRL Y-12630</strain>
    </source>
</reference>
<evidence type="ECO:0000256" key="4">
    <source>
        <dbReference type="ARBA" id="ARBA00022777"/>
    </source>
</evidence>
<comment type="similarity">
    <text evidence="9">Belongs to the carbohydrate kinase PfkB family. Ribokinase subfamily.</text>
</comment>
<feature type="binding site" evidence="9">
    <location>
        <position position="318"/>
    </location>
    <ligand>
        <name>K(+)</name>
        <dbReference type="ChEBI" id="CHEBI:29103"/>
    </ligand>
</feature>
<keyword evidence="9" id="KW-0963">Cytoplasm</keyword>
<dbReference type="GO" id="GO:0019303">
    <property type="term" value="P:D-ribose catabolic process"/>
    <property type="evidence" value="ECO:0007669"/>
    <property type="project" value="UniProtKB-UniRule"/>
</dbReference>
<dbReference type="Pfam" id="PF00294">
    <property type="entry name" value="PfkB"/>
    <property type="match status" value="1"/>
</dbReference>
<comment type="subunit">
    <text evidence="9">Homodimer.</text>
</comment>
<dbReference type="FunCoup" id="G0VAR0">
    <property type="interactions" value="1172"/>
</dbReference>
<keyword evidence="7 9" id="KW-0630">Potassium</keyword>
<feature type="binding site" evidence="9">
    <location>
        <position position="316"/>
    </location>
    <ligand>
        <name>K(+)</name>
        <dbReference type="ChEBI" id="CHEBI:29103"/>
    </ligand>
</feature>
<protein>
    <recommendedName>
        <fullName evidence="9">Ribokinase</fullName>
        <shortName evidence="9">RK</shortName>
        <ecNumber evidence="9">2.7.1.15</ecNumber>
    </recommendedName>
</protein>
<feature type="binding site" evidence="9">
    <location>
        <begin position="282"/>
        <end position="283"/>
    </location>
    <ligand>
        <name>ATP</name>
        <dbReference type="ChEBI" id="CHEBI:30616"/>
    </ligand>
</feature>
<dbReference type="GO" id="GO:0005524">
    <property type="term" value="F:ATP binding"/>
    <property type="evidence" value="ECO:0007669"/>
    <property type="project" value="UniProtKB-UniRule"/>
</dbReference>
<dbReference type="HAMAP" id="MF_01987">
    <property type="entry name" value="Ribokinase"/>
    <property type="match status" value="1"/>
</dbReference>
<dbReference type="CDD" id="cd01174">
    <property type="entry name" value="ribokinase"/>
    <property type="match status" value="1"/>
</dbReference>
<dbReference type="InterPro" id="IPR011877">
    <property type="entry name" value="Ribokinase"/>
</dbReference>
<evidence type="ECO:0000256" key="3">
    <source>
        <dbReference type="ARBA" id="ARBA00022741"/>
    </source>
</evidence>
<feature type="active site" description="Proton acceptor" evidence="9">
    <location>
        <position position="283"/>
    </location>
</feature>
<keyword evidence="4 9" id="KW-0418">Kinase</keyword>
<keyword evidence="6 9" id="KW-0460">Magnesium</keyword>
<feature type="binding site" evidence="9">
    <location>
        <position position="193"/>
    </location>
    <ligand>
        <name>ATP</name>
        <dbReference type="ChEBI" id="CHEBI:30616"/>
    </ligand>
</feature>
<dbReference type="InParanoid" id="G0VAR0"/>
<dbReference type="GO" id="GO:0046872">
    <property type="term" value="F:metal ion binding"/>
    <property type="evidence" value="ECO:0007669"/>
    <property type="project" value="UniProtKB-KW"/>
</dbReference>
<comment type="activity regulation">
    <text evidence="9">Activated by a monovalent cation that binds near, but not in, the active site. The most likely occupant of the site in vivo is potassium. Ion binding induces a conformational change that may alter substrate affinity.</text>
</comment>
<keyword evidence="9" id="KW-0539">Nucleus</keyword>
<dbReference type="PANTHER" id="PTHR10584">
    <property type="entry name" value="SUGAR KINASE"/>
    <property type="match status" value="1"/>
</dbReference>
<dbReference type="eggNOG" id="KOG2855">
    <property type="taxonomic scope" value="Eukaryota"/>
</dbReference>
<dbReference type="OMA" id="DIVLIQQ"/>
<evidence type="ECO:0000313" key="11">
    <source>
        <dbReference type="EMBL" id="CCC68936.1"/>
    </source>
</evidence>
<dbReference type="OrthoDB" id="415590at2759"/>
<dbReference type="InterPro" id="IPR029056">
    <property type="entry name" value="Ribokinase-like"/>
</dbReference>
<name>G0VAR0_NAUCA</name>
<feature type="binding site" evidence="9">
    <location>
        <position position="149"/>
    </location>
    <ligand>
        <name>substrate</name>
    </ligand>
</feature>
<evidence type="ECO:0000256" key="8">
    <source>
        <dbReference type="ARBA" id="ARBA00023277"/>
    </source>
</evidence>
<evidence type="ECO:0000256" key="1">
    <source>
        <dbReference type="ARBA" id="ARBA00022679"/>
    </source>
</evidence>
<feature type="binding site" evidence="9">
    <location>
        <begin position="248"/>
        <end position="253"/>
    </location>
    <ligand>
        <name>ATP</name>
        <dbReference type="ChEBI" id="CHEBI:30616"/>
    </ligand>
</feature>
<dbReference type="SUPFAM" id="SSF53613">
    <property type="entry name" value="Ribokinase-like"/>
    <property type="match status" value="1"/>
</dbReference>
<dbReference type="RefSeq" id="XP_003675307.1">
    <property type="nucleotide sequence ID" value="XM_003675259.1"/>
</dbReference>
<evidence type="ECO:0000313" key="12">
    <source>
        <dbReference type="Proteomes" id="UP000001640"/>
    </source>
</evidence>
<feature type="binding site" evidence="9">
    <location>
        <position position="277"/>
    </location>
    <ligand>
        <name>K(+)</name>
        <dbReference type="ChEBI" id="CHEBI:29103"/>
    </ligand>
</feature>
<evidence type="ECO:0000256" key="2">
    <source>
        <dbReference type="ARBA" id="ARBA00022723"/>
    </source>
</evidence>
<dbReference type="GeneID" id="96902493"/>
<keyword evidence="8 9" id="KW-0119">Carbohydrate metabolism</keyword>
<keyword evidence="2 9" id="KW-0479">Metal-binding</keyword>
<keyword evidence="5 9" id="KW-0067">ATP-binding</keyword>
<dbReference type="Proteomes" id="UP000001640">
    <property type="component" value="Chromosome 2"/>
</dbReference>
<dbReference type="HOGENOM" id="CLU_027634_2_0_1"/>
<dbReference type="GO" id="GO:0005737">
    <property type="term" value="C:cytoplasm"/>
    <property type="evidence" value="ECO:0007669"/>
    <property type="project" value="UniProtKB-SubCell"/>
</dbReference>
<dbReference type="GO" id="GO:0004747">
    <property type="term" value="F:ribokinase activity"/>
    <property type="evidence" value="ECO:0007669"/>
    <property type="project" value="UniProtKB-UniRule"/>
</dbReference>
<feature type="binding site" evidence="9">
    <location>
        <position position="279"/>
    </location>
    <ligand>
        <name>K(+)</name>
        <dbReference type="ChEBI" id="CHEBI:29103"/>
    </ligand>
</feature>
<dbReference type="PANTHER" id="PTHR10584:SF166">
    <property type="entry name" value="RIBOKINASE"/>
    <property type="match status" value="1"/>
</dbReference>
<keyword evidence="3 9" id="KW-0547">Nucleotide-binding</keyword>
<dbReference type="EC" id="2.7.1.15" evidence="9"/>
<feature type="binding site" evidence="9">
    <location>
        <position position="283"/>
    </location>
    <ligand>
        <name>substrate</name>
    </ligand>
</feature>
<comment type="subcellular location">
    <subcellularLocation>
        <location evidence="9">Cytoplasm</location>
    </subcellularLocation>
    <subcellularLocation>
        <location evidence="9">Nucleus</location>
    </subcellularLocation>
</comment>
<sequence length="339" mass="37674">MGITVVGSLNYDLVTYTDRIPGPGETFRANRFETHAGGKGLNQTIATARMRDDDYNYPVRMVGNVGDDSFGEQLIKILRDNDVDVSQVGSLPGVETGVATIIVEEKEGQNRIIITAGANGKTTFTNEQLNRIFPEISGQEKEVVVFQQEIPNPASVVHWLHENRSSHEIVFNPSPFQPLDEKDWELIDVLVVNEIEALQIVKTIYDEEQIKYYEERIAGDFVKGYEMICQEFQKNLVNQRKSAIVIITLGSKGALFCSKNHLKVGYVPAAKVKSVVDTTGAGDTFLGSIVTQLYQNQPLESAMTFSTKASSLAIQKRGAAESIPRFNDVLFSLQVKEKH</sequence>
<comment type="function">
    <text evidence="9">Catalyzes the phosphorylation of ribose at O-5 in a reaction requiring ATP and magnesium. The resulting D-ribose-5-phosphate can then be used either for sythesis of nucleotides, histidine, and tryptophan, or as a component of the pentose phosphate pathway.</text>
</comment>
<dbReference type="AlphaFoldDB" id="G0VAR0"/>
<evidence type="ECO:0000256" key="9">
    <source>
        <dbReference type="HAMAP-Rule" id="MF_03215"/>
    </source>
</evidence>
<dbReference type="InterPro" id="IPR002139">
    <property type="entry name" value="Ribo/fructo_kinase"/>
</dbReference>
<accession>G0VAR0</accession>
<comment type="cofactor">
    <cofactor evidence="9">
        <name>Mg(2+)</name>
        <dbReference type="ChEBI" id="CHEBI:18420"/>
    </cofactor>
    <text evidence="9">Requires a divalent cation, most likely magnesium in vivo, as an electrophilic catalyst to aid phosphoryl group transfer. It is the chelate of the metal and the nucleotide that is the actual substrate.</text>
</comment>
<evidence type="ECO:0000256" key="5">
    <source>
        <dbReference type="ARBA" id="ARBA00022840"/>
    </source>
</evidence>
<feature type="domain" description="Carbohydrate kinase PfkB" evidence="10">
    <location>
        <begin position="3"/>
        <end position="324"/>
    </location>
</feature>
<feature type="binding site" evidence="9">
    <location>
        <position position="322"/>
    </location>
    <ligand>
        <name>K(+)</name>
        <dbReference type="ChEBI" id="CHEBI:29103"/>
    </ligand>
</feature>
<dbReference type="Gene3D" id="3.40.1190.20">
    <property type="match status" value="1"/>
</dbReference>
<comment type="caution">
    <text evidence="9">Lacks conserved residue(s) required for the propagation of feature annotation.</text>
</comment>
<dbReference type="STRING" id="1064592.G0VAR0"/>